<reference evidence="1" key="2">
    <citation type="submission" date="2022-01" db="EMBL/GenBank/DDBJ databases">
        <authorList>
            <person name="Yamashiro T."/>
            <person name="Shiraishi A."/>
            <person name="Satake H."/>
            <person name="Nakayama K."/>
        </authorList>
    </citation>
    <scope>NUCLEOTIDE SEQUENCE</scope>
</reference>
<keyword evidence="2" id="KW-1185">Reference proteome</keyword>
<sequence length="185" mass="21623">MDDPSMTMEEYIKYEEEEARWNGKVFNWQTTTYEKIMIDDDLHDLSSVEAEFPAIVINDNFAPHDTLQCKSQVNSENDNEKVILSITSPEPAISYIDDLDFFNDFENEFLAIVYNNAQTSKSDLLTEPILNPQHIDEFNDKTSLSEYDEEEQNVLYFNDLFPFNIIQPDDLKLEKDNDNNNINII</sequence>
<accession>A0ABQ5FK68</accession>
<comment type="caution">
    <text evidence="1">The sequence shown here is derived from an EMBL/GenBank/DDBJ whole genome shotgun (WGS) entry which is preliminary data.</text>
</comment>
<dbReference type="EMBL" id="BQNB010017487">
    <property type="protein sequence ID" value="GJT63756.1"/>
    <property type="molecule type" value="Genomic_DNA"/>
</dbReference>
<evidence type="ECO:0000313" key="2">
    <source>
        <dbReference type="Proteomes" id="UP001151760"/>
    </source>
</evidence>
<dbReference type="Proteomes" id="UP001151760">
    <property type="component" value="Unassembled WGS sequence"/>
</dbReference>
<reference evidence="1" key="1">
    <citation type="journal article" date="2022" name="Int. J. Mol. Sci.">
        <title>Draft Genome of Tanacetum Coccineum: Genomic Comparison of Closely Related Tanacetum-Family Plants.</title>
        <authorList>
            <person name="Yamashiro T."/>
            <person name="Shiraishi A."/>
            <person name="Nakayama K."/>
            <person name="Satake H."/>
        </authorList>
    </citation>
    <scope>NUCLEOTIDE SEQUENCE</scope>
</reference>
<organism evidence="1 2">
    <name type="scientific">Tanacetum coccineum</name>
    <dbReference type="NCBI Taxonomy" id="301880"/>
    <lineage>
        <taxon>Eukaryota</taxon>
        <taxon>Viridiplantae</taxon>
        <taxon>Streptophyta</taxon>
        <taxon>Embryophyta</taxon>
        <taxon>Tracheophyta</taxon>
        <taxon>Spermatophyta</taxon>
        <taxon>Magnoliopsida</taxon>
        <taxon>eudicotyledons</taxon>
        <taxon>Gunneridae</taxon>
        <taxon>Pentapetalae</taxon>
        <taxon>asterids</taxon>
        <taxon>campanulids</taxon>
        <taxon>Asterales</taxon>
        <taxon>Asteraceae</taxon>
        <taxon>Asteroideae</taxon>
        <taxon>Anthemideae</taxon>
        <taxon>Anthemidinae</taxon>
        <taxon>Tanacetum</taxon>
    </lineage>
</organism>
<proteinExistence type="predicted"/>
<protein>
    <submittedName>
        <fullName evidence="1">Uncharacterized protein</fullName>
    </submittedName>
</protein>
<gene>
    <name evidence="1" type="ORF">Tco_1015236</name>
</gene>
<name>A0ABQ5FK68_9ASTR</name>
<evidence type="ECO:0000313" key="1">
    <source>
        <dbReference type="EMBL" id="GJT63756.1"/>
    </source>
</evidence>